<dbReference type="Pfam" id="PF07885">
    <property type="entry name" value="Ion_trans_2"/>
    <property type="match status" value="1"/>
</dbReference>
<dbReference type="SUPFAM" id="SSF116726">
    <property type="entry name" value="TrkA C-terminal domain-like"/>
    <property type="match status" value="1"/>
</dbReference>
<accession>A0AAU9CQ68</accession>
<feature type="transmembrane region" description="Helical" evidence="2">
    <location>
        <begin position="17"/>
        <end position="37"/>
    </location>
</feature>
<dbReference type="Gene3D" id="3.30.70.1450">
    <property type="entry name" value="Regulator of K+ conductance, C-terminal domain"/>
    <property type="match status" value="1"/>
</dbReference>
<evidence type="ECO:0000313" key="5">
    <source>
        <dbReference type="EMBL" id="BDD11296.1"/>
    </source>
</evidence>
<dbReference type="PROSITE" id="PS51202">
    <property type="entry name" value="RCK_C"/>
    <property type="match status" value="1"/>
</dbReference>
<dbReference type="AlphaFoldDB" id="A0AAU9CQ68"/>
<dbReference type="InterPro" id="IPR036721">
    <property type="entry name" value="RCK_C_sf"/>
</dbReference>
<dbReference type="Pfam" id="PF02080">
    <property type="entry name" value="TrkA_C"/>
    <property type="match status" value="1"/>
</dbReference>
<dbReference type="InterPro" id="IPR050721">
    <property type="entry name" value="Trk_Ktr_HKT_K-transport"/>
</dbReference>
<keyword evidence="2" id="KW-1133">Transmembrane helix</keyword>
<feature type="transmembrane region" description="Helical" evidence="2">
    <location>
        <begin position="43"/>
        <end position="62"/>
    </location>
</feature>
<evidence type="ECO:0000259" key="4">
    <source>
        <dbReference type="PROSITE" id="PS51202"/>
    </source>
</evidence>
<name>A0AAU9CQ68_9BACT</name>
<evidence type="ECO:0000256" key="1">
    <source>
        <dbReference type="ARBA" id="ARBA00004651"/>
    </source>
</evidence>
<dbReference type="Gene3D" id="1.10.287.70">
    <property type="match status" value="1"/>
</dbReference>
<dbReference type="InterPro" id="IPR006037">
    <property type="entry name" value="RCK_C"/>
</dbReference>
<dbReference type="GO" id="GO:0005886">
    <property type="term" value="C:plasma membrane"/>
    <property type="evidence" value="ECO:0007669"/>
    <property type="project" value="UniProtKB-SubCell"/>
</dbReference>
<dbReference type="PANTHER" id="PTHR43833">
    <property type="entry name" value="POTASSIUM CHANNEL PROTEIN 2-RELATED-RELATED"/>
    <property type="match status" value="1"/>
</dbReference>
<dbReference type="PROSITE" id="PS51201">
    <property type="entry name" value="RCK_N"/>
    <property type="match status" value="1"/>
</dbReference>
<dbReference type="Gene3D" id="3.40.50.720">
    <property type="entry name" value="NAD(P)-binding Rossmann-like Domain"/>
    <property type="match status" value="1"/>
</dbReference>
<dbReference type="PANTHER" id="PTHR43833:SF9">
    <property type="entry name" value="POTASSIUM CHANNEL PROTEIN YUGO-RELATED"/>
    <property type="match status" value="1"/>
</dbReference>
<dbReference type="SUPFAM" id="SSF51735">
    <property type="entry name" value="NAD(P)-binding Rossmann-fold domains"/>
    <property type="match status" value="1"/>
</dbReference>
<dbReference type="GO" id="GO:0008324">
    <property type="term" value="F:monoatomic cation transmembrane transporter activity"/>
    <property type="evidence" value="ECO:0007669"/>
    <property type="project" value="InterPro"/>
</dbReference>
<keyword evidence="2" id="KW-0472">Membrane</keyword>
<dbReference type="KEGG" id="fax:FUAX_37280"/>
<keyword evidence="2" id="KW-0812">Transmembrane</keyword>
<organism evidence="5 6">
    <name type="scientific">Fulvitalea axinellae</name>
    <dbReference type="NCBI Taxonomy" id="1182444"/>
    <lineage>
        <taxon>Bacteria</taxon>
        <taxon>Pseudomonadati</taxon>
        <taxon>Bacteroidota</taxon>
        <taxon>Cytophagia</taxon>
        <taxon>Cytophagales</taxon>
        <taxon>Persicobacteraceae</taxon>
        <taxon>Fulvitalea</taxon>
    </lineage>
</organism>
<feature type="transmembrane region" description="Helical" evidence="2">
    <location>
        <begin position="74"/>
        <end position="96"/>
    </location>
</feature>
<dbReference type="InterPro" id="IPR013099">
    <property type="entry name" value="K_chnl_dom"/>
</dbReference>
<evidence type="ECO:0000313" key="6">
    <source>
        <dbReference type="Proteomes" id="UP001348817"/>
    </source>
</evidence>
<feature type="domain" description="RCK N-terminal" evidence="3">
    <location>
        <begin position="117"/>
        <end position="235"/>
    </location>
</feature>
<dbReference type="SUPFAM" id="SSF81324">
    <property type="entry name" value="Voltage-gated potassium channels"/>
    <property type="match status" value="1"/>
</dbReference>
<gene>
    <name evidence="5" type="ORF">FUAX_37280</name>
</gene>
<keyword evidence="6" id="KW-1185">Reference proteome</keyword>
<dbReference type="Pfam" id="PF02254">
    <property type="entry name" value="TrkA_N"/>
    <property type="match status" value="1"/>
</dbReference>
<evidence type="ECO:0000259" key="3">
    <source>
        <dbReference type="PROSITE" id="PS51201"/>
    </source>
</evidence>
<dbReference type="GO" id="GO:0006813">
    <property type="term" value="P:potassium ion transport"/>
    <property type="evidence" value="ECO:0007669"/>
    <property type="project" value="InterPro"/>
</dbReference>
<dbReference type="EMBL" id="AP025314">
    <property type="protein sequence ID" value="BDD11296.1"/>
    <property type="molecule type" value="Genomic_DNA"/>
</dbReference>
<evidence type="ECO:0000256" key="2">
    <source>
        <dbReference type="SAM" id="Phobius"/>
    </source>
</evidence>
<dbReference type="Proteomes" id="UP001348817">
    <property type="component" value="Chromosome"/>
</dbReference>
<dbReference type="InterPro" id="IPR003148">
    <property type="entry name" value="RCK_N"/>
</dbReference>
<proteinExistence type="predicted"/>
<comment type="subcellular location">
    <subcellularLocation>
        <location evidence="1">Cell membrane</location>
        <topology evidence="1">Multi-pass membrane protein</topology>
    </subcellularLocation>
</comment>
<sequence length="345" mass="38601">MINATRVHHYSKRLRRFYLACGCIVASIGTGTTFYIYHEGFTPANAVYMAIITLSTVGFGEVEPLSEVGRIFTSGYIVVNLVIIAFGISTMAGYIFEGELRTIFRSIMTGNEVNKLKGHIIVCGYGRNGMKTCEEFRMAGKRFVVIENDPDICHALTEDPRFNVITGDATVEDTLRMARIDSATALITTLPKDSDNVYISLTSRELNRDLMIIARANEESAERKLKLAGANRVVKPDALGGSHMAKLVTQPVVIEFLDLLNGLSTETDMRLEEFAYGLFKKEYMGKTLRELDIRRNTNVMVIGYKHPEKGFLFTPSTSLKLNQNSVLILMGDEESLKKFKSRFSI</sequence>
<reference evidence="5 6" key="1">
    <citation type="submission" date="2021-12" db="EMBL/GenBank/DDBJ databases">
        <title>Genome sequencing of bacteria with rrn-lacking chromosome and rrn-plasmid.</title>
        <authorList>
            <person name="Anda M."/>
            <person name="Iwasaki W."/>
        </authorList>
    </citation>
    <scope>NUCLEOTIDE SEQUENCE [LARGE SCALE GENOMIC DNA]</scope>
    <source>
        <strain evidence="5 6">DSM 100852</strain>
    </source>
</reference>
<dbReference type="InterPro" id="IPR036291">
    <property type="entry name" value="NAD(P)-bd_dom_sf"/>
</dbReference>
<protein>
    <submittedName>
        <fullName evidence="5">Potassium transporter TrkA</fullName>
    </submittedName>
</protein>
<feature type="domain" description="RCK C-terminal" evidence="4">
    <location>
        <begin position="257"/>
        <end position="345"/>
    </location>
</feature>